<protein>
    <submittedName>
        <fullName evidence="3">Uncharacterized protein</fullName>
    </submittedName>
</protein>
<keyword evidence="2" id="KW-0732">Signal</keyword>
<accession>A0A428SQW0</accession>
<feature type="signal peptide" evidence="2">
    <location>
        <begin position="1"/>
        <end position="15"/>
    </location>
</feature>
<gene>
    <name evidence="3" type="ORF">CDV31_015278</name>
</gene>
<dbReference type="EMBL" id="NIZV01000392">
    <property type="protein sequence ID" value="RSL92167.1"/>
    <property type="molecule type" value="Genomic_DNA"/>
</dbReference>
<reference evidence="3 4" key="1">
    <citation type="submission" date="2017-06" db="EMBL/GenBank/DDBJ databases">
        <title>Cmopartive genomic analysis of Ambrosia Fusariam Clade fungi.</title>
        <authorList>
            <person name="Stajich J.E."/>
            <person name="Carrillo J."/>
            <person name="Kijimoto T."/>
            <person name="Eskalen A."/>
            <person name="O'Donnell K."/>
            <person name="Kasson M."/>
        </authorList>
    </citation>
    <scope>NUCLEOTIDE SEQUENCE [LARGE SCALE GENOMIC DNA]</scope>
    <source>
        <strain evidence="3 4">NRRL 20438</strain>
    </source>
</reference>
<feature type="compositionally biased region" description="Basic and acidic residues" evidence="1">
    <location>
        <begin position="46"/>
        <end position="61"/>
    </location>
</feature>
<name>A0A428SQW0_9HYPO</name>
<feature type="region of interest" description="Disordered" evidence="1">
    <location>
        <begin position="44"/>
        <end position="65"/>
    </location>
</feature>
<dbReference type="AlphaFoldDB" id="A0A428SQW0"/>
<comment type="caution">
    <text evidence="3">The sequence shown here is derived from an EMBL/GenBank/DDBJ whole genome shotgun (WGS) entry which is preliminary data.</text>
</comment>
<evidence type="ECO:0000313" key="3">
    <source>
        <dbReference type="EMBL" id="RSL92167.1"/>
    </source>
</evidence>
<keyword evidence="4" id="KW-1185">Reference proteome</keyword>
<dbReference type="Proteomes" id="UP000288429">
    <property type="component" value="Unassembled WGS sequence"/>
</dbReference>
<evidence type="ECO:0000256" key="2">
    <source>
        <dbReference type="SAM" id="SignalP"/>
    </source>
</evidence>
<proteinExistence type="predicted"/>
<sequence>MLDILIVLVLHRSLGILPRSFVHNVEAILGLLAYSQAKSFTSVEATEQKSDQSTENEHECGKGLLTRGRQLANPASARAQRASQCSLKVNTADIEVADIEVLQNRVTDFRMLVVVPRLTRPRIAA</sequence>
<evidence type="ECO:0000313" key="4">
    <source>
        <dbReference type="Proteomes" id="UP000288429"/>
    </source>
</evidence>
<evidence type="ECO:0000256" key="1">
    <source>
        <dbReference type="SAM" id="MobiDB-lite"/>
    </source>
</evidence>
<feature type="chain" id="PRO_5019270360" evidence="2">
    <location>
        <begin position="16"/>
        <end position="125"/>
    </location>
</feature>
<organism evidence="3 4">
    <name type="scientific">Fusarium ambrosium</name>
    <dbReference type="NCBI Taxonomy" id="131363"/>
    <lineage>
        <taxon>Eukaryota</taxon>
        <taxon>Fungi</taxon>
        <taxon>Dikarya</taxon>
        <taxon>Ascomycota</taxon>
        <taxon>Pezizomycotina</taxon>
        <taxon>Sordariomycetes</taxon>
        <taxon>Hypocreomycetidae</taxon>
        <taxon>Hypocreales</taxon>
        <taxon>Nectriaceae</taxon>
        <taxon>Fusarium</taxon>
        <taxon>Fusarium solani species complex</taxon>
    </lineage>
</organism>